<organism evidence="2 3">
    <name type="scientific">Hathewaya histolytica</name>
    <name type="common">Clostridium histolyticum</name>
    <dbReference type="NCBI Taxonomy" id="1498"/>
    <lineage>
        <taxon>Bacteria</taxon>
        <taxon>Bacillati</taxon>
        <taxon>Bacillota</taxon>
        <taxon>Clostridia</taxon>
        <taxon>Eubacteriales</taxon>
        <taxon>Clostridiaceae</taxon>
        <taxon>Hathewaya</taxon>
    </lineage>
</organism>
<feature type="transmembrane region" description="Helical" evidence="1">
    <location>
        <begin position="31"/>
        <end position="51"/>
    </location>
</feature>
<reference evidence="2 3" key="1">
    <citation type="submission" date="2019-05" db="EMBL/GenBank/DDBJ databases">
        <authorList>
            <consortium name="Pathogen Informatics"/>
        </authorList>
    </citation>
    <scope>NUCLEOTIDE SEQUENCE [LARGE SCALE GENOMIC DNA]</scope>
    <source>
        <strain evidence="2 3">NCTC503</strain>
    </source>
</reference>
<dbReference type="AlphaFoldDB" id="A0A4U9RQQ5"/>
<sequence>MSSLYVFFIIFIIFILFIIINKVFLNNISTIKLMFLSLFTMIIGIAFLVIINDYSNISFFLKLIGLFILLFGISTGISILKKDLK</sequence>
<proteinExistence type="predicted"/>
<feature type="transmembrane region" description="Helical" evidence="1">
    <location>
        <begin position="6"/>
        <end position="24"/>
    </location>
</feature>
<keyword evidence="1" id="KW-0812">Transmembrane</keyword>
<dbReference type="RefSeq" id="WP_138210761.1">
    <property type="nucleotide sequence ID" value="NZ_LR590481.1"/>
</dbReference>
<dbReference type="KEGG" id="hhw:NCTC503_02208"/>
<gene>
    <name evidence="2" type="ORF">NCTC503_02208</name>
</gene>
<feature type="transmembrane region" description="Helical" evidence="1">
    <location>
        <begin position="57"/>
        <end position="80"/>
    </location>
</feature>
<protein>
    <submittedName>
        <fullName evidence="2">Uncharacterized protein</fullName>
    </submittedName>
</protein>
<evidence type="ECO:0000256" key="1">
    <source>
        <dbReference type="SAM" id="Phobius"/>
    </source>
</evidence>
<evidence type="ECO:0000313" key="3">
    <source>
        <dbReference type="Proteomes" id="UP000308489"/>
    </source>
</evidence>
<keyword evidence="1" id="KW-1133">Transmembrane helix</keyword>
<dbReference type="EMBL" id="LR590481">
    <property type="protein sequence ID" value="VTQ93896.1"/>
    <property type="molecule type" value="Genomic_DNA"/>
</dbReference>
<keyword evidence="1" id="KW-0472">Membrane</keyword>
<evidence type="ECO:0000313" key="2">
    <source>
        <dbReference type="EMBL" id="VTQ93896.1"/>
    </source>
</evidence>
<dbReference type="Proteomes" id="UP000308489">
    <property type="component" value="Chromosome 1"/>
</dbReference>
<accession>A0A4U9RQQ5</accession>
<name>A0A4U9RQQ5_HATHI</name>
<keyword evidence="3" id="KW-1185">Reference proteome</keyword>